<dbReference type="PANTHER" id="PTHR43133:SF46">
    <property type="entry name" value="RNA POLYMERASE SIGMA-70 FACTOR ECF SUBFAMILY"/>
    <property type="match status" value="1"/>
</dbReference>
<dbReference type="RefSeq" id="WP_120260583.1">
    <property type="nucleotide sequence ID" value="NZ_RAPY01000004.1"/>
</dbReference>
<protein>
    <submittedName>
        <fullName evidence="7">RNA polymerase sigma-70 factor (ECF subfamily)</fullName>
    </submittedName>
</protein>
<accession>A0A420AQG9</accession>
<reference evidence="7 8" key="1">
    <citation type="submission" date="2018-09" db="EMBL/GenBank/DDBJ databases">
        <title>Genomic Encyclopedia of Type Strains, Phase III (KMG-III): the genomes of soil and plant-associated and newly described type strains.</title>
        <authorList>
            <person name="Whitman W."/>
        </authorList>
    </citation>
    <scope>NUCLEOTIDE SEQUENCE [LARGE SCALE GENOMIC DNA]</scope>
    <source>
        <strain evidence="7 8">CECT 7938</strain>
    </source>
</reference>
<dbReference type="InterPro" id="IPR013249">
    <property type="entry name" value="RNA_pol_sigma70_r4_t2"/>
</dbReference>
<dbReference type="SUPFAM" id="SSF88659">
    <property type="entry name" value="Sigma3 and sigma4 domains of RNA polymerase sigma factors"/>
    <property type="match status" value="1"/>
</dbReference>
<dbReference type="GO" id="GO:0016987">
    <property type="term" value="F:sigma factor activity"/>
    <property type="evidence" value="ECO:0007669"/>
    <property type="project" value="UniProtKB-KW"/>
</dbReference>
<dbReference type="OrthoDB" id="656273at2"/>
<keyword evidence="4" id="KW-0804">Transcription</keyword>
<name>A0A420AQG9_SPHD1</name>
<evidence type="ECO:0000259" key="5">
    <source>
        <dbReference type="Pfam" id="PF04542"/>
    </source>
</evidence>
<evidence type="ECO:0000256" key="3">
    <source>
        <dbReference type="ARBA" id="ARBA00023082"/>
    </source>
</evidence>
<feature type="domain" description="RNA polymerase sigma-70 region 2" evidence="5">
    <location>
        <begin position="22"/>
        <end position="88"/>
    </location>
</feature>
<dbReference type="EMBL" id="RAPY01000004">
    <property type="protein sequence ID" value="RKE46708.1"/>
    <property type="molecule type" value="Genomic_DNA"/>
</dbReference>
<dbReference type="InterPro" id="IPR036388">
    <property type="entry name" value="WH-like_DNA-bd_sf"/>
</dbReference>
<dbReference type="Gene3D" id="1.10.1740.10">
    <property type="match status" value="1"/>
</dbReference>
<gene>
    <name evidence="7" type="ORF">DFQ12_3857</name>
</gene>
<dbReference type="GO" id="GO:0006352">
    <property type="term" value="P:DNA-templated transcription initiation"/>
    <property type="evidence" value="ECO:0007669"/>
    <property type="project" value="InterPro"/>
</dbReference>
<dbReference type="Pfam" id="PF08281">
    <property type="entry name" value="Sigma70_r4_2"/>
    <property type="match status" value="1"/>
</dbReference>
<dbReference type="GO" id="GO:0003677">
    <property type="term" value="F:DNA binding"/>
    <property type="evidence" value="ECO:0007669"/>
    <property type="project" value="InterPro"/>
</dbReference>
<dbReference type="InterPro" id="IPR007627">
    <property type="entry name" value="RNA_pol_sigma70_r2"/>
</dbReference>
<keyword evidence="8" id="KW-1185">Reference proteome</keyword>
<evidence type="ECO:0000256" key="4">
    <source>
        <dbReference type="ARBA" id="ARBA00023163"/>
    </source>
</evidence>
<sequence>MKKLDQHVLDLQDGKEAALASLIDEFSEKLLFFAYKIIKNKNIAEEIISDSFIKLWERRGNFSSIECIKSFLFLVTKNACLDALKQSRSKFEHSESFLMDLKTDTQDVLTKIIYYELIDLIAKEIEKFPKKQAQIIQLSLIEGRSTEEICEELETTPSTVYFARSKAISTLKQVFKQKNISYYQVSFLLSMLWP</sequence>
<dbReference type="PANTHER" id="PTHR43133">
    <property type="entry name" value="RNA POLYMERASE ECF-TYPE SIGMA FACTO"/>
    <property type="match status" value="1"/>
</dbReference>
<dbReference type="InterPro" id="IPR013325">
    <property type="entry name" value="RNA_pol_sigma_r2"/>
</dbReference>
<dbReference type="Pfam" id="PF04542">
    <property type="entry name" value="Sigma70_r2"/>
    <property type="match status" value="1"/>
</dbReference>
<dbReference type="Gene3D" id="1.10.10.10">
    <property type="entry name" value="Winged helix-like DNA-binding domain superfamily/Winged helix DNA-binding domain"/>
    <property type="match status" value="1"/>
</dbReference>
<proteinExistence type="inferred from homology"/>
<comment type="similarity">
    <text evidence="1">Belongs to the sigma-70 factor family. ECF subfamily.</text>
</comment>
<feature type="domain" description="RNA polymerase sigma factor 70 region 4 type 2" evidence="6">
    <location>
        <begin position="120"/>
        <end position="169"/>
    </location>
</feature>
<dbReference type="InterPro" id="IPR014284">
    <property type="entry name" value="RNA_pol_sigma-70_dom"/>
</dbReference>
<comment type="caution">
    <text evidence="7">The sequence shown here is derived from an EMBL/GenBank/DDBJ whole genome shotgun (WGS) entry which is preliminary data.</text>
</comment>
<dbReference type="Proteomes" id="UP000286246">
    <property type="component" value="Unassembled WGS sequence"/>
</dbReference>
<dbReference type="AlphaFoldDB" id="A0A420AQG9"/>
<evidence type="ECO:0000256" key="2">
    <source>
        <dbReference type="ARBA" id="ARBA00023015"/>
    </source>
</evidence>
<evidence type="ECO:0000259" key="6">
    <source>
        <dbReference type="Pfam" id="PF08281"/>
    </source>
</evidence>
<dbReference type="InterPro" id="IPR039425">
    <property type="entry name" value="RNA_pol_sigma-70-like"/>
</dbReference>
<dbReference type="InterPro" id="IPR013324">
    <property type="entry name" value="RNA_pol_sigma_r3/r4-like"/>
</dbReference>
<dbReference type="SUPFAM" id="SSF88946">
    <property type="entry name" value="Sigma2 domain of RNA polymerase sigma factors"/>
    <property type="match status" value="1"/>
</dbReference>
<organism evidence="7 8">
    <name type="scientific">Sphingobacterium detergens</name>
    <dbReference type="NCBI Taxonomy" id="1145106"/>
    <lineage>
        <taxon>Bacteria</taxon>
        <taxon>Pseudomonadati</taxon>
        <taxon>Bacteroidota</taxon>
        <taxon>Sphingobacteriia</taxon>
        <taxon>Sphingobacteriales</taxon>
        <taxon>Sphingobacteriaceae</taxon>
        <taxon>Sphingobacterium</taxon>
    </lineage>
</organism>
<evidence type="ECO:0000313" key="7">
    <source>
        <dbReference type="EMBL" id="RKE46708.1"/>
    </source>
</evidence>
<keyword evidence="3" id="KW-0731">Sigma factor</keyword>
<evidence type="ECO:0000313" key="8">
    <source>
        <dbReference type="Proteomes" id="UP000286246"/>
    </source>
</evidence>
<evidence type="ECO:0000256" key="1">
    <source>
        <dbReference type="ARBA" id="ARBA00010641"/>
    </source>
</evidence>
<keyword evidence="2" id="KW-0805">Transcription regulation</keyword>
<dbReference type="NCBIfam" id="TIGR02937">
    <property type="entry name" value="sigma70-ECF"/>
    <property type="match status" value="1"/>
</dbReference>